<comment type="caution">
    <text evidence="3">The sequence shown here is derived from an EMBL/GenBank/DDBJ whole genome shotgun (WGS) entry which is preliminary data.</text>
</comment>
<dbReference type="SUPFAM" id="SSF47413">
    <property type="entry name" value="lambda repressor-like DNA-binding domains"/>
    <property type="match status" value="1"/>
</dbReference>
<organism evidence="3 4">
    <name type="scientific">Intrasporangium calvum</name>
    <dbReference type="NCBI Taxonomy" id="53358"/>
    <lineage>
        <taxon>Bacteria</taxon>
        <taxon>Bacillati</taxon>
        <taxon>Actinomycetota</taxon>
        <taxon>Actinomycetes</taxon>
        <taxon>Micrococcales</taxon>
        <taxon>Intrasporangiaceae</taxon>
        <taxon>Intrasporangium</taxon>
    </lineage>
</organism>
<sequence>MNAVLAEAFPAGEFLAEELEARGWTQAEFAAILDRPAQFVSEIISGKKEITRESAAQIGAALGTSAEMWLSLQDKYFLWKQNQDVRAQSDLDDVRRRARLNEKGPIAVLKKAGVLAGKSLDDLEGEVLRFFELKSLDEEPTLAAAAKRSNHGEALSSLQTSWLYMVRHAAREKVPTGTYSRKALEAIGAALPRVARTPEDFVALPGTLGKVGVRLVYVPGLPGAKIDGCAMLVDKTRVIGLSGRGKRLDKVLFALIHEIAHHTHGHVKEDAPIVETIEVDDDPYDHSEEANQEREANDTAARWVLPRGLPPLPERLSGPWVLETAAEAGVAPIMLIGHLQHLKKLDWRTTLAKGAPNVDDVLSRWD</sequence>
<accession>A0ABT5GGP4</accession>
<dbReference type="InterPro" id="IPR001387">
    <property type="entry name" value="Cro/C1-type_HTH"/>
</dbReference>
<gene>
    <name evidence="3" type="ORF">OO014_06410</name>
</gene>
<dbReference type="InterPro" id="IPR010982">
    <property type="entry name" value="Lambda_DNA-bd_dom_sf"/>
</dbReference>
<dbReference type="EMBL" id="JAPFQL010000020">
    <property type="protein sequence ID" value="MDC5696886.1"/>
    <property type="molecule type" value="Genomic_DNA"/>
</dbReference>
<dbReference type="InterPro" id="IPR013430">
    <property type="entry name" value="Toxin_antidote_HigA"/>
</dbReference>
<proteinExistence type="predicted"/>
<dbReference type="Pfam" id="PF01381">
    <property type="entry name" value="HTH_3"/>
    <property type="match status" value="1"/>
</dbReference>
<dbReference type="Gene3D" id="1.10.260.40">
    <property type="entry name" value="lambda repressor-like DNA-binding domains"/>
    <property type="match status" value="1"/>
</dbReference>
<dbReference type="Proteomes" id="UP001150259">
    <property type="component" value="Unassembled WGS sequence"/>
</dbReference>
<dbReference type="CDD" id="cd00093">
    <property type="entry name" value="HTH_XRE"/>
    <property type="match status" value="1"/>
</dbReference>
<dbReference type="RefSeq" id="WP_272461459.1">
    <property type="nucleotide sequence ID" value="NZ_JAPFQL010000020.1"/>
</dbReference>
<dbReference type="SMART" id="SM00530">
    <property type="entry name" value="HTH_XRE"/>
    <property type="match status" value="1"/>
</dbReference>
<reference evidence="3 4" key="1">
    <citation type="submission" date="2022-11" db="EMBL/GenBank/DDBJ databases">
        <title>Anaerobic phenanthrene biodegradation by a DNRA strain PheN6.</title>
        <authorList>
            <person name="Zhang Z."/>
        </authorList>
    </citation>
    <scope>NUCLEOTIDE SEQUENCE [LARGE SCALE GENOMIC DNA]</scope>
    <source>
        <strain evidence="3 4">PheN6</strain>
    </source>
</reference>
<keyword evidence="4" id="KW-1185">Reference proteome</keyword>
<evidence type="ECO:0000313" key="3">
    <source>
        <dbReference type="EMBL" id="MDC5696886.1"/>
    </source>
</evidence>
<evidence type="ECO:0000313" key="4">
    <source>
        <dbReference type="Proteomes" id="UP001150259"/>
    </source>
</evidence>
<protein>
    <submittedName>
        <fullName evidence="3">HigA family addiction module antitoxin</fullName>
    </submittedName>
</protein>
<dbReference type="Gene3D" id="1.10.10.2910">
    <property type="match status" value="1"/>
</dbReference>
<name>A0ABT5GGP4_9MICO</name>
<dbReference type="PROSITE" id="PS50943">
    <property type="entry name" value="HTH_CROC1"/>
    <property type="match status" value="1"/>
</dbReference>
<evidence type="ECO:0000256" key="1">
    <source>
        <dbReference type="ARBA" id="ARBA00023125"/>
    </source>
</evidence>
<dbReference type="PANTHER" id="PTHR36924">
    <property type="entry name" value="ANTITOXIN HIGA-1"/>
    <property type="match status" value="1"/>
</dbReference>
<keyword evidence="1" id="KW-0238">DNA-binding</keyword>
<dbReference type="PANTHER" id="PTHR36924:SF1">
    <property type="entry name" value="ANTITOXIN HIGA-1"/>
    <property type="match status" value="1"/>
</dbReference>
<dbReference type="NCBIfam" id="TIGR02607">
    <property type="entry name" value="antidote_HigA"/>
    <property type="match status" value="1"/>
</dbReference>
<feature type="domain" description="HTH cro/C1-type" evidence="2">
    <location>
        <begin position="15"/>
        <end position="69"/>
    </location>
</feature>
<evidence type="ECO:0000259" key="2">
    <source>
        <dbReference type="PROSITE" id="PS50943"/>
    </source>
</evidence>